<dbReference type="GO" id="GO:0007165">
    <property type="term" value="P:signal transduction"/>
    <property type="evidence" value="ECO:0007669"/>
    <property type="project" value="InterPro"/>
</dbReference>
<accession>A0A6G0XQ92</accession>
<dbReference type="Pfam" id="PF02759">
    <property type="entry name" value="RUN"/>
    <property type="match status" value="1"/>
</dbReference>
<dbReference type="Pfam" id="PF04727">
    <property type="entry name" value="ELMO_CED12"/>
    <property type="match status" value="1"/>
</dbReference>
<dbReference type="PROSITE" id="PS50238">
    <property type="entry name" value="RHOGAP"/>
    <property type="match status" value="1"/>
</dbReference>
<dbReference type="SUPFAM" id="SSF48350">
    <property type="entry name" value="GTPase activation domain, GAP"/>
    <property type="match status" value="1"/>
</dbReference>
<dbReference type="InterPro" id="IPR006571">
    <property type="entry name" value="TLDc_dom"/>
</dbReference>
<dbReference type="SMART" id="SM00324">
    <property type="entry name" value="RhoGAP"/>
    <property type="match status" value="1"/>
</dbReference>
<dbReference type="SUPFAM" id="SSF140741">
    <property type="entry name" value="RUN domain-like"/>
    <property type="match status" value="1"/>
</dbReference>
<feature type="domain" description="TLDc" evidence="7">
    <location>
        <begin position="706"/>
        <end position="867"/>
    </location>
</feature>
<evidence type="ECO:0000259" key="7">
    <source>
        <dbReference type="PROSITE" id="PS51886"/>
    </source>
</evidence>
<protein>
    <recommendedName>
        <fullName evidence="4">Oxidation resistance protein 1</fullName>
    </recommendedName>
</protein>
<evidence type="ECO:0000256" key="4">
    <source>
        <dbReference type="ARBA" id="ARBA00040604"/>
    </source>
</evidence>
<reference evidence="8 9" key="1">
    <citation type="submission" date="2019-07" db="EMBL/GenBank/DDBJ databases">
        <title>Genomics analysis of Aphanomyces spp. identifies a new class of oomycete effector associated with host adaptation.</title>
        <authorList>
            <person name="Gaulin E."/>
        </authorList>
    </citation>
    <scope>NUCLEOTIDE SEQUENCE [LARGE SCALE GENOMIC DNA]</scope>
    <source>
        <strain evidence="8 9">ATCC 201684</strain>
    </source>
</reference>
<dbReference type="InterPro" id="IPR008936">
    <property type="entry name" value="Rho_GTPase_activation_prot"/>
</dbReference>
<dbReference type="GO" id="GO:0005739">
    <property type="term" value="C:mitochondrion"/>
    <property type="evidence" value="ECO:0007669"/>
    <property type="project" value="UniProtKB-SubCell"/>
</dbReference>
<dbReference type="Pfam" id="PF00620">
    <property type="entry name" value="RhoGAP"/>
    <property type="match status" value="1"/>
</dbReference>
<evidence type="ECO:0000256" key="1">
    <source>
        <dbReference type="ARBA" id="ARBA00004173"/>
    </source>
</evidence>
<name>A0A6G0XQ92_9STRA</name>
<evidence type="ECO:0000259" key="5">
    <source>
        <dbReference type="PROSITE" id="PS50238"/>
    </source>
</evidence>
<dbReference type="Pfam" id="PF07534">
    <property type="entry name" value="TLD"/>
    <property type="match status" value="1"/>
</dbReference>
<feature type="domain" description="Rho-GAP" evidence="5">
    <location>
        <begin position="255"/>
        <end position="456"/>
    </location>
</feature>
<evidence type="ECO:0000256" key="2">
    <source>
        <dbReference type="ARBA" id="ARBA00009540"/>
    </source>
</evidence>
<dbReference type="Proteomes" id="UP000481153">
    <property type="component" value="Unassembled WGS sequence"/>
</dbReference>
<comment type="subcellular location">
    <subcellularLocation>
        <location evidence="1">Mitochondrion</location>
    </subcellularLocation>
</comment>
<sequence>MLSRIAAWLVPSAAPGDDENSKKRYELLAQLKKAVMDVCNWYEEKNKLDFQGKRPLEEEDIGMHDLLLCIQSCLQHGLRDDATSFWIVLNFIQTTLTDPTEPICLAIKEASEGSQTDNGKCRYWVRTALNRFLVEPTITAAISPTNESFIRATYDDHALLRCSEAATIMVQLLSYLRELSFNLQLSDREFSRRRTSLPKVVSNVLHAHGVDLLFEKVEALVDDVASQAEEYMSTRARALSDRQKGIKPWQHVFNVELSFLVRNPYHTRYAFINPYLAVPNFLIECLDYLQLNASTPRLFRTTVSQVYVTPVKDYIETHGNLPKQLDPHVASTILIEFLRHIPEPLITSERYDAFISSSRMTDPADRVRNLTCLVADLPVEYKVTMELVFGALAKFLTHSEENGLNIGTLSIALAPAIVRKRETRENKTQMQSQEVRMAAIGAHVVELLVEHHETIFQPVREMIVKAKEEFTKKQEFLNTFAIMVKQPVEADDPTLVAIWSCMTKYQHAVANTSNNNGEPLDKIELWHSFGFREAHIVDNFQSGGQLMARCVAYFLENDETACQLMVQRLNEYNMPVAFAALVMVLLNVLKLAPTPQQPVLDFTILSMEPFWEIFDEKDFFLRLFGLSVRVFDHNWTVGSRADFGRILEETEAQMAWLLQRSPSSFDDIVDDWVLYRKQATTKAATMIEESIAIQNQFTAKLIGTSSILSGANLSELNEVLPITCQLCKWKLLFSNEVHGSSLNSLLMLCKGQSPTLLVLKEDNRTIFGGFASDVWHTSANYYGNGESFIFRFTPLGKLEKYSWSRKNNYFQLCNEESLVMGGGNSFGLYLDADLVHGTTGKCDTYSSEPLVPGENFACTHVEVWGYTMEG</sequence>
<evidence type="ECO:0000256" key="3">
    <source>
        <dbReference type="ARBA" id="ARBA00023128"/>
    </source>
</evidence>
<dbReference type="SMART" id="SM00584">
    <property type="entry name" value="TLDc"/>
    <property type="match status" value="1"/>
</dbReference>
<dbReference type="InterPro" id="IPR006816">
    <property type="entry name" value="ELMO_dom"/>
</dbReference>
<dbReference type="PANTHER" id="PTHR23354:SF62">
    <property type="entry name" value="MUSTARD, ISOFORM V"/>
    <property type="match status" value="1"/>
</dbReference>
<comment type="caution">
    <text evidence="8">The sequence shown here is derived from an EMBL/GenBank/DDBJ whole genome shotgun (WGS) entry which is preliminary data.</text>
</comment>
<dbReference type="InterPro" id="IPR037213">
    <property type="entry name" value="Run_dom_sf"/>
</dbReference>
<comment type="similarity">
    <text evidence="2">Belongs to the OXR1 family.</text>
</comment>
<organism evidence="8 9">
    <name type="scientific">Aphanomyces euteiches</name>
    <dbReference type="NCBI Taxonomy" id="100861"/>
    <lineage>
        <taxon>Eukaryota</taxon>
        <taxon>Sar</taxon>
        <taxon>Stramenopiles</taxon>
        <taxon>Oomycota</taxon>
        <taxon>Saprolegniomycetes</taxon>
        <taxon>Saprolegniales</taxon>
        <taxon>Verrucalvaceae</taxon>
        <taxon>Aphanomyces</taxon>
    </lineage>
</organism>
<dbReference type="PROSITE" id="PS50826">
    <property type="entry name" value="RUN"/>
    <property type="match status" value="1"/>
</dbReference>
<proteinExistence type="inferred from homology"/>
<evidence type="ECO:0000259" key="6">
    <source>
        <dbReference type="PROSITE" id="PS50826"/>
    </source>
</evidence>
<evidence type="ECO:0000313" key="8">
    <source>
        <dbReference type="EMBL" id="KAF0742683.1"/>
    </source>
</evidence>
<keyword evidence="9" id="KW-1185">Reference proteome</keyword>
<dbReference type="PANTHER" id="PTHR23354">
    <property type="entry name" value="NUCLEOLAR PROTEIN 7/ESTROGEN RECEPTOR COACTIVATOR-RELATED"/>
    <property type="match status" value="1"/>
</dbReference>
<dbReference type="VEuPathDB" id="FungiDB:AeMF1_003836"/>
<evidence type="ECO:0000313" key="9">
    <source>
        <dbReference type="Proteomes" id="UP000481153"/>
    </source>
</evidence>
<dbReference type="CDD" id="cd00159">
    <property type="entry name" value="RhoGAP"/>
    <property type="match status" value="1"/>
</dbReference>
<feature type="domain" description="RUN" evidence="6">
    <location>
        <begin position="57"/>
        <end position="188"/>
    </location>
</feature>
<dbReference type="InterPro" id="IPR004012">
    <property type="entry name" value="Run_dom"/>
</dbReference>
<dbReference type="PROSITE" id="PS51886">
    <property type="entry name" value="TLDC"/>
    <property type="match status" value="1"/>
</dbReference>
<dbReference type="Gene3D" id="1.10.555.10">
    <property type="entry name" value="Rho GTPase activation protein"/>
    <property type="match status" value="1"/>
</dbReference>
<dbReference type="Gene3D" id="1.20.58.900">
    <property type="match status" value="1"/>
</dbReference>
<dbReference type="InterPro" id="IPR000198">
    <property type="entry name" value="RhoGAP_dom"/>
</dbReference>
<dbReference type="EMBL" id="VJMJ01000025">
    <property type="protein sequence ID" value="KAF0742683.1"/>
    <property type="molecule type" value="Genomic_DNA"/>
</dbReference>
<keyword evidence="3" id="KW-0496">Mitochondrion</keyword>
<dbReference type="AlphaFoldDB" id="A0A6G0XQ92"/>
<gene>
    <name evidence="8" type="ORF">Ae201684_002384</name>
</gene>
<dbReference type="CDD" id="cd17671">
    <property type="entry name" value="RUN"/>
    <property type="match status" value="1"/>
</dbReference>